<accession>A0A240U2D8</accession>
<evidence type="ECO:0000259" key="2">
    <source>
        <dbReference type="Pfam" id="PF07693"/>
    </source>
</evidence>
<gene>
    <name evidence="3" type="ORF">CBP34_10530</name>
</gene>
<protein>
    <recommendedName>
        <fullName evidence="2">KAP NTPase domain-containing protein</fullName>
    </recommendedName>
</protein>
<dbReference type="RefSeq" id="WP_094098006.1">
    <property type="nucleotide sequence ID" value="NZ_CP021361.1"/>
</dbReference>
<dbReference type="InterPro" id="IPR027417">
    <property type="entry name" value="P-loop_NTPase"/>
</dbReference>
<organism evidence="3 4">
    <name type="scientific">Acidovorax carolinensis</name>
    <dbReference type="NCBI Taxonomy" id="553814"/>
    <lineage>
        <taxon>Bacteria</taxon>
        <taxon>Pseudomonadati</taxon>
        <taxon>Pseudomonadota</taxon>
        <taxon>Betaproteobacteria</taxon>
        <taxon>Burkholderiales</taxon>
        <taxon>Comamonadaceae</taxon>
        <taxon>Acidovorax</taxon>
    </lineage>
</organism>
<dbReference type="KEGG" id="acin:CBP34_10530"/>
<evidence type="ECO:0000313" key="3">
    <source>
        <dbReference type="EMBL" id="ART52006.1"/>
    </source>
</evidence>
<dbReference type="Gene3D" id="3.40.50.300">
    <property type="entry name" value="P-loop containing nucleotide triphosphate hydrolases"/>
    <property type="match status" value="1"/>
</dbReference>
<reference evidence="3 4" key="1">
    <citation type="submission" date="2017-05" db="EMBL/GenBank/DDBJ databases">
        <title>Polyphasic characterization of four soil-derived phenanthrene-degrading Acidovorax strains and proposal of Acidovorax phenanthrenivorans sp. nov.</title>
        <authorList>
            <person name="Singleton D.R."/>
            <person name="Lee J."/>
            <person name="Dickey A.N."/>
            <person name="Stroud A."/>
            <person name="Scholl E.H."/>
            <person name="Wright F.A."/>
            <person name="Aitken M.D."/>
        </authorList>
    </citation>
    <scope>NUCLEOTIDE SEQUENCE [LARGE SCALE GENOMIC DNA]</scope>
    <source>
        <strain evidence="3">NA3</strain>
    </source>
</reference>
<feature type="coiled-coil region" evidence="1">
    <location>
        <begin position="160"/>
        <end position="190"/>
    </location>
</feature>
<proteinExistence type="predicted"/>
<keyword evidence="1" id="KW-0175">Coiled coil</keyword>
<evidence type="ECO:0000313" key="4">
    <source>
        <dbReference type="Proteomes" id="UP000194432"/>
    </source>
</evidence>
<dbReference type="SUPFAM" id="SSF52540">
    <property type="entry name" value="P-loop containing nucleoside triphosphate hydrolases"/>
    <property type="match status" value="1"/>
</dbReference>
<dbReference type="EMBL" id="CP021361">
    <property type="protein sequence ID" value="ART52006.1"/>
    <property type="molecule type" value="Genomic_DNA"/>
</dbReference>
<keyword evidence="4" id="KW-1185">Reference proteome</keyword>
<dbReference type="Proteomes" id="UP000194432">
    <property type="component" value="Chromosome 1"/>
</dbReference>
<sequence length="464" mass="51963">MKFRLPELEIPSDDPFRNDALERKPAVEFLAGLLDKFNGPFVLALDSPWGTGKTTLVRMLKAKLEQANFQCVYFNAWQTDFVDDPLVALVSELDCIDFVDGEAKTTFKKHLTSVKKITTAVAKRGLIAGAKAATLGALDLEREFEAVAADVAGGVTGDAIDAFQKEKAALKKLRDDLEAAVAQLKEGGKRDSLIFFIDELDRCRPTFAIELLERIKHLFDLSNIVFVLSVDKAQLSASVASVYGEKSDTQEYLRRFFDLEFGIPKIDSKRHTTTLLTRFGMDDIFVGRRGELQYDKSHFVDYFSALADVFQLSLRARERCVTMLAVVMHQTPENHYLDAILVSYLIALRTKQPESFRALCKGTLSVGAAMEALKALPGGSELVADRPGMLIESYLLAGDPNTDRVNAHYKKLEDLWKSNEGDPAERSRAQEMLNFRNRIVAGYRNRFDYRTSASKIDVAVSFRD</sequence>
<dbReference type="InterPro" id="IPR011646">
    <property type="entry name" value="KAP_P-loop"/>
</dbReference>
<dbReference type="Pfam" id="PF07693">
    <property type="entry name" value="KAP_NTPase"/>
    <property type="match status" value="1"/>
</dbReference>
<name>A0A240U2D8_9BURK</name>
<evidence type="ECO:0000256" key="1">
    <source>
        <dbReference type="SAM" id="Coils"/>
    </source>
</evidence>
<feature type="domain" description="KAP NTPase" evidence="2">
    <location>
        <begin position="26"/>
        <end position="324"/>
    </location>
</feature>
<dbReference type="AlphaFoldDB" id="A0A240U2D8"/>